<evidence type="ECO:0000259" key="2">
    <source>
        <dbReference type="Pfam" id="PF01927"/>
    </source>
</evidence>
<evidence type="ECO:0000313" key="4">
    <source>
        <dbReference type="Proteomes" id="UP001530315"/>
    </source>
</evidence>
<feature type="compositionally biased region" description="Basic and acidic residues" evidence="1">
    <location>
        <begin position="859"/>
        <end position="868"/>
    </location>
</feature>
<evidence type="ECO:0000313" key="3">
    <source>
        <dbReference type="EMBL" id="KAL3798651.1"/>
    </source>
</evidence>
<feature type="region of interest" description="Disordered" evidence="1">
    <location>
        <begin position="345"/>
        <end position="398"/>
    </location>
</feature>
<evidence type="ECO:0000256" key="1">
    <source>
        <dbReference type="SAM" id="MobiDB-lite"/>
    </source>
</evidence>
<proteinExistence type="predicted"/>
<dbReference type="InterPro" id="IPR002782">
    <property type="entry name" value="Mut7-C_RNAse_dom"/>
</dbReference>
<accession>A0ABD3QGM4</accession>
<dbReference type="AlphaFoldDB" id="A0ABD3QGM4"/>
<dbReference type="EMBL" id="JALLAZ020000287">
    <property type="protein sequence ID" value="KAL3798651.1"/>
    <property type="molecule type" value="Genomic_DNA"/>
</dbReference>
<keyword evidence="4" id="KW-1185">Reference proteome</keyword>
<feature type="compositionally biased region" description="Low complexity" evidence="1">
    <location>
        <begin position="373"/>
        <end position="386"/>
    </location>
</feature>
<protein>
    <recommendedName>
        <fullName evidence="2">Mut7-C RNAse domain-containing protein</fullName>
    </recommendedName>
</protein>
<feature type="region of interest" description="Disordered" evidence="1">
    <location>
        <begin position="859"/>
        <end position="892"/>
    </location>
</feature>
<dbReference type="InterPro" id="IPR050410">
    <property type="entry name" value="CCR4/nocturin_mRNA_transcr"/>
</dbReference>
<gene>
    <name evidence="3" type="ORF">ACHAW5_006289</name>
</gene>
<sequence length="929" mass="104278">MPSWVDRMRMVPLTGTPSRTATTPKKATSSGKDISRHDDDDEVLEFNIATLNLLAESYLTPRSHPGLPRRYADVAFDPSRRRRLLLETLERFCGSSPPSAESHDDDDDDDDARKLDVLALQELDLVEAGDPILPAFEAWGYRVVRTPSDQRKDCCAIAFDESKFTLINSEVVRFDDLATLPKKRDCDGGDVEDAAAGKEANGTSVTYHNIKPRRSNSPPELTGMVRSFLRRNCAVVAHLESVRTRQSIIVASVHLYWHPGYEYVKLCQAKYLLDFVAAFAITEQRRAAGTTTATTRQAPSVIICGDINSKPGSTVHKLFVEPHVDARTVAPWRYFWDQDNEVMYKEDDDNGSAANKEEEEGHRDRVTMESHSNKNNSNEHSNNAASQHGKDPTVATNSDLPTVINDPEKEREHGHVASGFPAGGNIMSGLPTQFTTYCGFIDSNIDDKKDTSDATVDTNYDDFKLNQCEGRPLETTKIGMNTSETSIPENGHAESYDHVNGAYNDSKESLAMRKLLKHNTPQDYQHSTPPLSVKYMLDYTLNRFTRWLRLLGIDARLERLEEEKERTSGGKIALFEHCKNERRTLLTTSYKLLLRKDCPPGAYLLDPKSTSYLELTLPRLLRTHGIELSPRTFLTRCVLCNGDINRVSTEEEKRAVFIQHDAPGMADGNLEDVEVFRCTRCLQGYWWDERPASSASRSFNQAAKLLRLCLRGGVALKDENPTDKKNWLRQDIMGAFEFVDVAKEREAPDRSTNENEELAVIEWLNKEKLSSPFTLKSAMALGDTTLESLPFTNVTKEFVGTLDYLFFSAQQFEQLCKLTLPKSFKEMNPTGIRQGHLIPSDIWPSDHIAVGARLRLKQKDTPAADRSHTAPRNRANDAINDKSPTNNNAKPHARTCACGCVPEILSLFEMAELRKKARDAKITAAKAAK</sequence>
<dbReference type="Proteomes" id="UP001530315">
    <property type="component" value="Unassembled WGS sequence"/>
</dbReference>
<feature type="compositionally biased region" description="Polar residues" evidence="1">
    <location>
        <begin position="15"/>
        <end position="32"/>
    </location>
</feature>
<organism evidence="3 4">
    <name type="scientific">Stephanodiscus triporus</name>
    <dbReference type="NCBI Taxonomy" id="2934178"/>
    <lineage>
        <taxon>Eukaryota</taxon>
        <taxon>Sar</taxon>
        <taxon>Stramenopiles</taxon>
        <taxon>Ochrophyta</taxon>
        <taxon>Bacillariophyta</taxon>
        <taxon>Coscinodiscophyceae</taxon>
        <taxon>Thalassiosirophycidae</taxon>
        <taxon>Stephanodiscales</taxon>
        <taxon>Stephanodiscaceae</taxon>
        <taxon>Stephanodiscus</taxon>
    </lineage>
</organism>
<feature type="domain" description="Mut7-C RNAse" evidence="2">
    <location>
        <begin position="534"/>
        <end position="686"/>
    </location>
</feature>
<feature type="region of interest" description="Disordered" evidence="1">
    <location>
        <begin position="1"/>
        <end position="38"/>
    </location>
</feature>
<dbReference type="PANTHER" id="PTHR12121:SF34">
    <property type="entry name" value="PROTEIN ANGEL"/>
    <property type="match status" value="1"/>
</dbReference>
<dbReference type="Pfam" id="PF01927">
    <property type="entry name" value="Mut7-C"/>
    <property type="match status" value="1"/>
</dbReference>
<name>A0ABD3QGM4_9STRA</name>
<dbReference type="InterPro" id="IPR036691">
    <property type="entry name" value="Endo/exonu/phosph_ase_sf"/>
</dbReference>
<reference evidence="3 4" key="1">
    <citation type="submission" date="2024-10" db="EMBL/GenBank/DDBJ databases">
        <title>Updated reference genomes for cyclostephanoid diatoms.</title>
        <authorList>
            <person name="Roberts W.R."/>
            <person name="Alverson A.J."/>
        </authorList>
    </citation>
    <scope>NUCLEOTIDE SEQUENCE [LARGE SCALE GENOMIC DNA]</scope>
    <source>
        <strain evidence="3 4">AJA276-08</strain>
    </source>
</reference>
<dbReference type="PANTHER" id="PTHR12121">
    <property type="entry name" value="CARBON CATABOLITE REPRESSOR PROTEIN 4"/>
    <property type="match status" value="1"/>
</dbReference>
<feature type="compositionally biased region" description="Basic and acidic residues" evidence="1">
    <location>
        <begin position="355"/>
        <end position="372"/>
    </location>
</feature>
<dbReference type="Gene3D" id="3.60.10.10">
    <property type="entry name" value="Endonuclease/exonuclease/phosphatase"/>
    <property type="match status" value="2"/>
</dbReference>
<dbReference type="SUPFAM" id="SSF56219">
    <property type="entry name" value="DNase I-like"/>
    <property type="match status" value="1"/>
</dbReference>
<comment type="caution">
    <text evidence="3">The sequence shown here is derived from an EMBL/GenBank/DDBJ whole genome shotgun (WGS) entry which is preliminary data.</text>
</comment>